<comment type="caution">
    <text evidence="11">The sequence shown here is derived from an EMBL/GenBank/DDBJ whole genome shotgun (WGS) entry which is preliminary data.</text>
</comment>
<dbReference type="GO" id="GO:0005634">
    <property type="term" value="C:nucleus"/>
    <property type="evidence" value="ECO:0007669"/>
    <property type="project" value="UniProtKB-SubCell"/>
</dbReference>
<evidence type="ECO:0000256" key="2">
    <source>
        <dbReference type="ARBA" id="ARBA00022473"/>
    </source>
</evidence>
<feature type="region of interest" description="Disordered" evidence="9">
    <location>
        <begin position="7"/>
        <end position="26"/>
    </location>
</feature>
<dbReference type="AlphaFoldDB" id="A0A401SZU4"/>
<evidence type="ECO:0000256" key="4">
    <source>
        <dbReference type="ARBA" id="ARBA00022871"/>
    </source>
</evidence>
<dbReference type="PANTHER" id="PTHR15402:SF4">
    <property type="entry name" value="SPERMATOGENESIS- AND OOGENESIS-SPECIFIC BASIC HELIX-LOOP-HELIX-CONTAINING PROTEIN 1"/>
    <property type="match status" value="1"/>
</dbReference>
<organism evidence="11 12">
    <name type="scientific">Chiloscyllium punctatum</name>
    <name type="common">Brownbanded bambooshark</name>
    <name type="synonym">Hemiscyllium punctatum</name>
    <dbReference type="NCBI Taxonomy" id="137246"/>
    <lineage>
        <taxon>Eukaryota</taxon>
        <taxon>Metazoa</taxon>
        <taxon>Chordata</taxon>
        <taxon>Craniata</taxon>
        <taxon>Vertebrata</taxon>
        <taxon>Chondrichthyes</taxon>
        <taxon>Elasmobranchii</taxon>
        <taxon>Galeomorphii</taxon>
        <taxon>Galeoidea</taxon>
        <taxon>Orectolobiformes</taxon>
        <taxon>Hemiscylliidae</taxon>
        <taxon>Chiloscyllium</taxon>
    </lineage>
</organism>
<dbReference type="GO" id="GO:0000978">
    <property type="term" value="F:RNA polymerase II cis-regulatory region sequence-specific DNA binding"/>
    <property type="evidence" value="ECO:0007669"/>
    <property type="project" value="TreeGrafter"/>
</dbReference>
<keyword evidence="4" id="KW-0744">Spermatogenesis</keyword>
<dbReference type="GO" id="GO:0046983">
    <property type="term" value="F:protein dimerization activity"/>
    <property type="evidence" value="ECO:0007669"/>
    <property type="project" value="InterPro"/>
</dbReference>
<evidence type="ECO:0000313" key="12">
    <source>
        <dbReference type="Proteomes" id="UP000287033"/>
    </source>
</evidence>
<dbReference type="OMA" id="GRRNDMA"/>
<feature type="compositionally biased region" description="Basic residues" evidence="9">
    <location>
        <begin position="131"/>
        <end position="141"/>
    </location>
</feature>
<keyword evidence="2" id="KW-0217">Developmental protein</keyword>
<dbReference type="PANTHER" id="PTHR15402">
    <property type="entry name" value="TRANSCRIPTION FACTOR-LIKE 5 PROTEIN"/>
    <property type="match status" value="1"/>
</dbReference>
<dbReference type="GO" id="GO:0007283">
    <property type="term" value="P:spermatogenesis"/>
    <property type="evidence" value="ECO:0007669"/>
    <property type="project" value="UniProtKB-KW"/>
</dbReference>
<name>A0A401SZU4_CHIPU</name>
<keyword evidence="7" id="KW-0804">Transcription</keyword>
<evidence type="ECO:0000256" key="9">
    <source>
        <dbReference type="SAM" id="MobiDB-lite"/>
    </source>
</evidence>
<feature type="domain" description="BHLH" evidence="10">
    <location>
        <begin position="48"/>
        <end position="99"/>
    </location>
</feature>
<dbReference type="GO" id="GO:0030154">
    <property type="term" value="P:cell differentiation"/>
    <property type="evidence" value="ECO:0007669"/>
    <property type="project" value="UniProtKB-KW"/>
</dbReference>
<dbReference type="PROSITE" id="PS50888">
    <property type="entry name" value="BHLH"/>
    <property type="match status" value="1"/>
</dbReference>
<dbReference type="InterPro" id="IPR036638">
    <property type="entry name" value="HLH_DNA-bd_sf"/>
</dbReference>
<proteinExistence type="predicted"/>
<comment type="subcellular location">
    <subcellularLocation>
        <location evidence="1">Nucleus</location>
    </subcellularLocation>
</comment>
<dbReference type="SMART" id="SM00353">
    <property type="entry name" value="HLH"/>
    <property type="match status" value="1"/>
</dbReference>
<sequence>MCCLFSHSWSASESGEEKEKAQSEDKLDHFQKRMLREHQEALAKTEVQVNKINVIKERDRRKRIKSSCDQLRDLLPKFEGRRNDMASVLEMTVKYLELVQTLIPPPEQLRILSIPEGLYEKWQKPTPERSKKTKGKRKPCT</sequence>
<feature type="region of interest" description="Disordered" evidence="9">
    <location>
        <begin position="122"/>
        <end position="141"/>
    </location>
</feature>
<evidence type="ECO:0000259" key="10">
    <source>
        <dbReference type="PROSITE" id="PS50888"/>
    </source>
</evidence>
<keyword evidence="3" id="KW-0221">Differentiation</keyword>
<dbReference type="Gene3D" id="4.10.280.10">
    <property type="entry name" value="Helix-loop-helix DNA-binding domain"/>
    <property type="match status" value="1"/>
</dbReference>
<evidence type="ECO:0000313" key="11">
    <source>
        <dbReference type="EMBL" id="GCC35891.1"/>
    </source>
</evidence>
<keyword evidence="12" id="KW-1185">Reference proteome</keyword>
<keyword evidence="6" id="KW-0238">DNA-binding</keyword>
<evidence type="ECO:0000256" key="1">
    <source>
        <dbReference type="ARBA" id="ARBA00004123"/>
    </source>
</evidence>
<evidence type="ECO:0000256" key="3">
    <source>
        <dbReference type="ARBA" id="ARBA00022782"/>
    </source>
</evidence>
<dbReference type="OrthoDB" id="5966556at2759"/>
<gene>
    <name evidence="11" type="ORF">chiPu_0014380</name>
</gene>
<evidence type="ECO:0000256" key="6">
    <source>
        <dbReference type="ARBA" id="ARBA00023125"/>
    </source>
</evidence>
<dbReference type="STRING" id="137246.A0A401SZU4"/>
<keyword evidence="5" id="KW-0805">Transcription regulation</keyword>
<dbReference type="SUPFAM" id="SSF47459">
    <property type="entry name" value="HLH, helix-loop-helix DNA-binding domain"/>
    <property type="match status" value="1"/>
</dbReference>
<evidence type="ECO:0000256" key="8">
    <source>
        <dbReference type="ARBA" id="ARBA00023242"/>
    </source>
</evidence>
<dbReference type="Proteomes" id="UP000287033">
    <property type="component" value="Unassembled WGS sequence"/>
</dbReference>
<feature type="compositionally biased region" description="Basic and acidic residues" evidence="9">
    <location>
        <begin position="15"/>
        <end position="26"/>
    </location>
</feature>
<protein>
    <recommendedName>
        <fullName evidence="10">BHLH domain-containing protein</fullName>
    </recommendedName>
</protein>
<dbReference type="EMBL" id="BEZZ01000757">
    <property type="protein sequence ID" value="GCC35891.1"/>
    <property type="molecule type" value="Genomic_DNA"/>
</dbReference>
<reference evidence="11 12" key="1">
    <citation type="journal article" date="2018" name="Nat. Ecol. Evol.">
        <title>Shark genomes provide insights into elasmobranch evolution and the origin of vertebrates.</title>
        <authorList>
            <person name="Hara Y"/>
            <person name="Yamaguchi K"/>
            <person name="Onimaru K"/>
            <person name="Kadota M"/>
            <person name="Koyanagi M"/>
            <person name="Keeley SD"/>
            <person name="Tatsumi K"/>
            <person name="Tanaka K"/>
            <person name="Motone F"/>
            <person name="Kageyama Y"/>
            <person name="Nozu R"/>
            <person name="Adachi N"/>
            <person name="Nishimura O"/>
            <person name="Nakagawa R"/>
            <person name="Tanegashima C"/>
            <person name="Kiyatake I"/>
            <person name="Matsumoto R"/>
            <person name="Murakumo K"/>
            <person name="Nishida K"/>
            <person name="Terakita A"/>
            <person name="Kuratani S"/>
            <person name="Sato K"/>
            <person name="Hyodo S Kuraku.S."/>
        </authorList>
    </citation>
    <scope>NUCLEOTIDE SEQUENCE [LARGE SCALE GENOMIC DNA]</scope>
</reference>
<dbReference type="Pfam" id="PF00010">
    <property type="entry name" value="HLH"/>
    <property type="match status" value="1"/>
</dbReference>
<keyword evidence="8" id="KW-0539">Nucleus</keyword>
<dbReference type="GO" id="GO:0000981">
    <property type="term" value="F:DNA-binding transcription factor activity, RNA polymerase II-specific"/>
    <property type="evidence" value="ECO:0007669"/>
    <property type="project" value="TreeGrafter"/>
</dbReference>
<dbReference type="CDD" id="cd18908">
    <property type="entry name" value="bHLH_SOHLH1_2"/>
    <property type="match status" value="1"/>
</dbReference>
<accession>A0A401SZU4</accession>
<dbReference type="InterPro" id="IPR011598">
    <property type="entry name" value="bHLH_dom"/>
</dbReference>
<evidence type="ECO:0000256" key="7">
    <source>
        <dbReference type="ARBA" id="ARBA00023163"/>
    </source>
</evidence>
<dbReference type="InterPro" id="IPR039583">
    <property type="entry name" value="TCFL5/SOLH1/2"/>
</dbReference>
<evidence type="ECO:0000256" key="5">
    <source>
        <dbReference type="ARBA" id="ARBA00023015"/>
    </source>
</evidence>